<keyword evidence="1" id="KW-0732">Signal</keyword>
<evidence type="ECO:0000313" key="6">
    <source>
        <dbReference type="EMBL" id="KAA2375120.1"/>
    </source>
</evidence>
<dbReference type="Proteomes" id="UP000323567">
    <property type="component" value="Unassembled WGS sequence"/>
</dbReference>
<evidence type="ECO:0000259" key="3">
    <source>
        <dbReference type="Pfam" id="PF16370"/>
    </source>
</evidence>
<evidence type="ECO:0000256" key="1">
    <source>
        <dbReference type="SAM" id="SignalP"/>
    </source>
</evidence>
<dbReference type="RefSeq" id="WP_149886004.1">
    <property type="nucleotide sequence ID" value="NZ_DBEWHZ010000032.1"/>
</dbReference>
<dbReference type="InterPro" id="IPR032288">
    <property type="entry name" value="Metallophos_C"/>
</dbReference>
<sequence>MKRFIVLLLVCCLGAAVTARPIRGTVKCAGTPVSGVTVTDGHSFTESGADGTFTLDADDDALFISIVTPSGYLAPMEQDIPQFFRPYAASTKRYDFELRPWPATGEVYELLAIGDPQPKTAAHFDRLRTEIIPELQRATALGKQRGTAQAALLLGDIVWDSPELFAGVREQFSSLGIPVYGVIGNHDHDRNKYTDREATENYRNHFGPTYYAFDMGRTHYIVLDDIVYHGAKKYDEQIDSLQLAWAAEYARRLPAGSRVCVAMHAPAMKAWKGNQVMESAARLMDAFAGHELHFITGHTHVNSNYDIREGVVEHNVAQICGNLWYDPINKDGTPKGYQLFRECGGEFSWEYRSLGSPAVRQLRVWQPGQVEAFPGSVVAKIWNWDPCWTVVWYEDGRYRGAMQRIQIVDPDYAAHLDSLKNAGRKLAKSQHPRISDFYFKARPSASAQTIEVVATDRFGRRYSERITLEKAQ</sequence>
<name>A0A5B3GDG9_9BACT</name>
<evidence type="ECO:0000259" key="2">
    <source>
        <dbReference type="Pfam" id="PF00149"/>
    </source>
</evidence>
<organism evidence="5 8">
    <name type="scientific">Alistipes shahii</name>
    <dbReference type="NCBI Taxonomy" id="328814"/>
    <lineage>
        <taxon>Bacteria</taxon>
        <taxon>Pseudomonadati</taxon>
        <taxon>Bacteroidota</taxon>
        <taxon>Bacteroidia</taxon>
        <taxon>Bacteroidales</taxon>
        <taxon>Rikenellaceae</taxon>
        <taxon>Alistipes</taxon>
    </lineage>
</organism>
<evidence type="ECO:0000313" key="8">
    <source>
        <dbReference type="Proteomes" id="UP000323567"/>
    </source>
</evidence>
<accession>A0A5B3GDG9</accession>
<dbReference type="InterPro" id="IPR004843">
    <property type="entry name" value="Calcineurin-like_PHP"/>
</dbReference>
<feature type="signal peptide" evidence="1">
    <location>
        <begin position="1"/>
        <end position="19"/>
    </location>
</feature>
<feature type="domain" description="Calcineurin-like phosphoesterase C-terminal" evidence="3">
    <location>
        <begin position="313"/>
        <end position="462"/>
    </location>
</feature>
<dbReference type="Pfam" id="PF00149">
    <property type="entry name" value="Metallophos"/>
    <property type="match status" value="1"/>
</dbReference>
<dbReference type="Proteomes" id="UP000322658">
    <property type="component" value="Unassembled WGS sequence"/>
</dbReference>
<dbReference type="GO" id="GO:0016787">
    <property type="term" value="F:hydrolase activity"/>
    <property type="evidence" value="ECO:0007669"/>
    <property type="project" value="InterPro"/>
</dbReference>
<evidence type="ECO:0000259" key="4">
    <source>
        <dbReference type="Pfam" id="PF16371"/>
    </source>
</evidence>
<dbReference type="Pfam" id="PF16370">
    <property type="entry name" value="MetallophosC"/>
    <property type="match status" value="1"/>
</dbReference>
<dbReference type="InterPro" id="IPR032285">
    <property type="entry name" value="Metallophos_N"/>
</dbReference>
<dbReference type="SUPFAM" id="SSF56300">
    <property type="entry name" value="Metallo-dependent phosphatases"/>
    <property type="match status" value="1"/>
</dbReference>
<feature type="domain" description="Calcineurin-like phosphoesterase N-terminal" evidence="4">
    <location>
        <begin position="24"/>
        <end position="98"/>
    </location>
</feature>
<feature type="chain" id="PRO_5036138411" evidence="1">
    <location>
        <begin position="20"/>
        <end position="472"/>
    </location>
</feature>
<evidence type="ECO:0000313" key="7">
    <source>
        <dbReference type="Proteomes" id="UP000322658"/>
    </source>
</evidence>
<proteinExistence type="predicted"/>
<dbReference type="EMBL" id="VVXJ01000019">
    <property type="protein sequence ID" value="KAA2375120.1"/>
    <property type="molecule type" value="Genomic_DNA"/>
</dbReference>
<evidence type="ECO:0000313" key="5">
    <source>
        <dbReference type="EMBL" id="KAA2371753.1"/>
    </source>
</evidence>
<dbReference type="Pfam" id="PF16371">
    <property type="entry name" value="MetallophosN"/>
    <property type="match status" value="1"/>
</dbReference>
<comment type="caution">
    <text evidence="5">The sequence shown here is derived from an EMBL/GenBank/DDBJ whole genome shotgun (WGS) entry which is preliminary data.</text>
</comment>
<feature type="domain" description="Calcineurin-like phosphoesterase" evidence="2">
    <location>
        <begin position="111"/>
        <end position="301"/>
    </location>
</feature>
<dbReference type="InterPro" id="IPR029052">
    <property type="entry name" value="Metallo-depent_PP-like"/>
</dbReference>
<gene>
    <name evidence="6" type="ORF">F2Y07_09455</name>
    <name evidence="5" type="ORF">F2Y13_02905</name>
</gene>
<dbReference type="AlphaFoldDB" id="A0A5B3GDG9"/>
<dbReference type="EMBL" id="VVXK01000002">
    <property type="protein sequence ID" value="KAA2371753.1"/>
    <property type="molecule type" value="Genomic_DNA"/>
</dbReference>
<dbReference type="InterPro" id="IPR051918">
    <property type="entry name" value="STPP_CPPED1"/>
</dbReference>
<dbReference type="PANTHER" id="PTHR43143:SF1">
    <property type="entry name" value="SERINE_THREONINE-PROTEIN PHOSPHATASE CPPED1"/>
    <property type="match status" value="1"/>
</dbReference>
<protein>
    <submittedName>
        <fullName evidence="5">Serine/threonine protein phosphatase</fullName>
    </submittedName>
</protein>
<reference evidence="7 8" key="1">
    <citation type="journal article" date="2019" name="Nat. Med.">
        <title>A library of human gut bacterial isolates paired with longitudinal multiomics data enables mechanistic microbiome research.</title>
        <authorList>
            <person name="Poyet M."/>
            <person name="Groussin M."/>
            <person name="Gibbons S.M."/>
            <person name="Avila-Pacheco J."/>
            <person name="Jiang X."/>
            <person name="Kearney S.M."/>
            <person name="Perrotta A.R."/>
            <person name="Berdy B."/>
            <person name="Zhao S."/>
            <person name="Lieberman T.D."/>
            <person name="Swanson P.K."/>
            <person name="Smith M."/>
            <person name="Roesemann S."/>
            <person name="Alexander J.E."/>
            <person name="Rich S.A."/>
            <person name="Livny J."/>
            <person name="Vlamakis H."/>
            <person name="Clish C."/>
            <person name="Bullock K."/>
            <person name="Deik A."/>
            <person name="Scott J."/>
            <person name="Pierce K.A."/>
            <person name="Xavier R.J."/>
            <person name="Alm E.J."/>
        </authorList>
    </citation>
    <scope>NUCLEOTIDE SEQUENCE [LARGE SCALE GENOMIC DNA]</scope>
    <source>
        <strain evidence="6 7">BIOML-A1</strain>
        <strain evidence="5 8">BIOML-A2</strain>
    </source>
</reference>
<dbReference type="Gene3D" id="3.60.21.10">
    <property type="match status" value="1"/>
</dbReference>
<dbReference type="PANTHER" id="PTHR43143">
    <property type="entry name" value="METALLOPHOSPHOESTERASE, CALCINEURIN SUPERFAMILY"/>
    <property type="match status" value="1"/>
</dbReference>